<keyword evidence="4" id="KW-1185">Reference proteome</keyword>
<organism evidence="3 4">
    <name type="scientific">Cyclotella cryptica</name>
    <dbReference type="NCBI Taxonomy" id="29204"/>
    <lineage>
        <taxon>Eukaryota</taxon>
        <taxon>Sar</taxon>
        <taxon>Stramenopiles</taxon>
        <taxon>Ochrophyta</taxon>
        <taxon>Bacillariophyta</taxon>
        <taxon>Coscinodiscophyceae</taxon>
        <taxon>Thalassiosirophycidae</taxon>
        <taxon>Stephanodiscales</taxon>
        <taxon>Stephanodiscaceae</taxon>
        <taxon>Cyclotella</taxon>
    </lineage>
</organism>
<dbReference type="SUPFAM" id="SSF55347">
    <property type="entry name" value="Glyceraldehyde-3-phosphate dehydrogenase-like, C-terminal domain"/>
    <property type="match status" value="1"/>
</dbReference>
<feature type="domain" description="Gfo/Idh/MocA-like oxidoreductase C-terminal" evidence="2">
    <location>
        <begin position="148"/>
        <end position="386"/>
    </location>
</feature>
<dbReference type="SUPFAM" id="SSF51735">
    <property type="entry name" value="NAD(P)-binding Rossmann-fold domains"/>
    <property type="match status" value="1"/>
</dbReference>
<accession>A0ABD3QVC9</accession>
<dbReference type="PANTHER" id="PTHR43593">
    <property type="match status" value="1"/>
</dbReference>
<dbReference type="AlphaFoldDB" id="A0ABD3QVC9"/>
<evidence type="ECO:0008006" key="5">
    <source>
        <dbReference type="Google" id="ProtNLM"/>
    </source>
</evidence>
<dbReference type="PANTHER" id="PTHR43593:SF1">
    <property type="entry name" value="INOSITOL 2-DEHYDROGENASE"/>
    <property type="match status" value="1"/>
</dbReference>
<dbReference type="InterPro" id="IPR036291">
    <property type="entry name" value="NAD(P)-bd_dom_sf"/>
</dbReference>
<name>A0ABD3QVC9_9STRA</name>
<dbReference type="Gene3D" id="3.30.360.10">
    <property type="entry name" value="Dihydrodipicolinate Reductase, domain 2"/>
    <property type="match status" value="1"/>
</dbReference>
<dbReference type="Pfam" id="PF01408">
    <property type="entry name" value="GFO_IDH_MocA"/>
    <property type="match status" value="1"/>
</dbReference>
<comment type="caution">
    <text evidence="3">The sequence shown here is derived from an EMBL/GenBank/DDBJ whole genome shotgun (WGS) entry which is preliminary data.</text>
</comment>
<protein>
    <recommendedName>
        <fullName evidence="5">Oxidoreductase</fullName>
    </recommendedName>
</protein>
<reference evidence="3 4" key="1">
    <citation type="journal article" date="2020" name="G3 (Bethesda)">
        <title>Improved Reference Genome for Cyclotella cryptica CCMP332, a Model for Cell Wall Morphogenesis, Salinity Adaptation, and Lipid Production in Diatoms (Bacillariophyta).</title>
        <authorList>
            <person name="Roberts W.R."/>
            <person name="Downey K.M."/>
            <person name="Ruck E.C."/>
            <person name="Traller J.C."/>
            <person name="Alverson A.J."/>
        </authorList>
    </citation>
    <scope>NUCLEOTIDE SEQUENCE [LARGE SCALE GENOMIC DNA]</scope>
    <source>
        <strain evidence="3 4">CCMP332</strain>
    </source>
</reference>
<evidence type="ECO:0000259" key="2">
    <source>
        <dbReference type="Pfam" id="PF02894"/>
    </source>
</evidence>
<evidence type="ECO:0000313" key="4">
    <source>
        <dbReference type="Proteomes" id="UP001516023"/>
    </source>
</evidence>
<dbReference type="Proteomes" id="UP001516023">
    <property type="component" value="Unassembled WGS sequence"/>
</dbReference>
<feature type="domain" description="Gfo/Idh/MocA-like oxidoreductase N-terminal" evidence="1">
    <location>
        <begin position="2"/>
        <end position="127"/>
    </location>
</feature>
<dbReference type="EMBL" id="JABMIG020000008">
    <property type="protein sequence ID" value="KAL3804393.1"/>
    <property type="molecule type" value="Genomic_DNA"/>
</dbReference>
<dbReference type="Gene3D" id="3.40.50.720">
    <property type="entry name" value="NAD(P)-binding Rossmann-like Domain"/>
    <property type="match status" value="1"/>
</dbReference>
<sequence length="452" mass="51229">MIRVAILGCGMMGQEHVSYILKYKDSLSIEFLCDPNQSSIDTALSIIENSPASCRIPRILSDEKELLQHVHEIDLLVVASPNYMHTPQILRWAQHEITILVEKPVAISEKQVSALKAALPNCRAKIWVAMEYRFIPAINKLLQLLPEVGEIKKVTIRENRYPFLSKVGEWNKETEKSGDTLVEKCCHFFDLFRLITGQEMSSCVSKVHRGLLWDHYGYQDNEDNDVVPIIDSAYVLLDFVNPSRLEKPRKNSTMHSTLGCLELCMFAEGSRHQEEIIVTGMKGRIEAYLPENKVFLYQRPTPAGPWKDKSKPPPLDSFSEVVYDCSDLRQVYDFADDIPEMHSGYHYCSTAIEWKYLIDAIKESEKGNLFVPKVSLDDGIKAVEMGISSMNNITNEESRSKIAPVRAFSSQSSENLLDLVLSSALATSHGHVKEAFMRVIDACDGEYKVNFE</sequence>
<evidence type="ECO:0000259" key="1">
    <source>
        <dbReference type="Pfam" id="PF01408"/>
    </source>
</evidence>
<evidence type="ECO:0000313" key="3">
    <source>
        <dbReference type="EMBL" id="KAL3804393.1"/>
    </source>
</evidence>
<gene>
    <name evidence="3" type="ORF">HJC23_011321</name>
</gene>
<dbReference type="InterPro" id="IPR050424">
    <property type="entry name" value="Gfo-Idh-MocA_inositol_DH"/>
</dbReference>
<dbReference type="InterPro" id="IPR000683">
    <property type="entry name" value="Gfo/Idh/MocA-like_OxRdtase_N"/>
</dbReference>
<proteinExistence type="predicted"/>
<dbReference type="InterPro" id="IPR004104">
    <property type="entry name" value="Gfo/Idh/MocA-like_OxRdtase_C"/>
</dbReference>
<dbReference type="Pfam" id="PF02894">
    <property type="entry name" value="GFO_IDH_MocA_C"/>
    <property type="match status" value="1"/>
</dbReference>